<organism evidence="1">
    <name type="scientific">Salvia splendens</name>
    <name type="common">Scarlet sage</name>
    <dbReference type="NCBI Taxonomy" id="180675"/>
    <lineage>
        <taxon>Eukaryota</taxon>
        <taxon>Viridiplantae</taxon>
        <taxon>Streptophyta</taxon>
        <taxon>Embryophyta</taxon>
        <taxon>Tracheophyta</taxon>
        <taxon>Spermatophyta</taxon>
        <taxon>Magnoliopsida</taxon>
        <taxon>eudicotyledons</taxon>
        <taxon>Gunneridae</taxon>
        <taxon>Pentapetalae</taxon>
        <taxon>asterids</taxon>
        <taxon>lamiids</taxon>
        <taxon>Lamiales</taxon>
        <taxon>Lamiaceae</taxon>
        <taxon>Nepetoideae</taxon>
        <taxon>Mentheae</taxon>
        <taxon>Salviinae</taxon>
        <taxon>Salvia</taxon>
        <taxon>Salvia subgen. Calosphace</taxon>
        <taxon>core Calosphace</taxon>
    </lineage>
</organism>
<dbReference type="InterPro" id="IPR007750">
    <property type="entry name" value="DUF674"/>
</dbReference>
<gene>
    <name evidence="1" type="ORF">SASPL_152680</name>
</gene>
<accession>A0A8X8W3N3</accession>
<evidence type="ECO:0000313" key="2">
    <source>
        <dbReference type="Proteomes" id="UP000298416"/>
    </source>
</evidence>
<sequence length="145" mass="16234">MNYMVSKPEIAMEQNPNSKNISLKVMTQKSTGKFLYALAKEDFVEFLFSLLIIPLGGVEHLFVSSTCVKARDNLHRSASYLIDDGHFKTVLSSILEQEMLISDVEEVEVQIGLKEALRILKASLTSTSVLTNALLEKIQVNKRTT</sequence>
<dbReference type="Proteomes" id="UP000298416">
    <property type="component" value="Unassembled WGS sequence"/>
</dbReference>
<reference evidence="1" key="1">
    <citation type="submission" date="2018-01" db="EMBL/GenBank/DDBJ databases">
        <authorList>
            <person name="Mao J.F."/>
        </authorList>
    </citation>
    <scope>NUCLEOTIDE SEQUENCE</scope>
    <source>
        <strain evidence="1">Huo1</strain>
        <tissue evidence="1">Leaf</tissue>
    </source>
</reference>
<proteinExistence type="predicted"/>
<evidence type="ECO:0000313" key="1">
    <source>
        <dbReference type="EMBL" id="KAG6387488.1"/>
    </source>
</evidence>
<dbReference type="AlphaFoldDB" id="A0A8X8W3N3"/>
<name>A0A8X8W3N3_SALSN</name>
<dbReference type="PANTHER" id="PTHR33103:SF19">
    <property type="entry name" value="OS09G0544700 PROTEIN"/>
    <property type="match status" value="1"/>
</dbReference>
<dbReference type="EMBL" id="PNBA02000021">
    <property type="protein sequence ID" value="KAG6387488.1"/>
    <property type="molecule type" value="Genomic_DNA"/>
</dbReference>
<comment type="caution">
    <text evidence="1">The sequence shown here is derived from an EMBL/GenBank/DDBJ whole genome shotgun (WGS) entry which is preliminary data.</text>
</comment>
<dbReference type="PANTHER" id="PTHR33103">
    <property type="entry name" value="OS01G0153900 PROTEIN"/>
    <property type="match status" value="1"/>
</dbReference>
<keyword evidence="2" id="KW-1185">Reference proteome</keyword>
<reference evidence="1" key="2">
    <citation type="submission" date="2020-08" db="EMBL/GenBank/DDBJ databases">
        <title>Plant Genome Project.</title>
        <authorList>
            <person name="Zhang R.-G."/>
        </authorList>
    </citation>
    <scope>NUCLEOTIDE SEQUENCE</scope>
    <source>
        <strain evidence="1">Huo1</strain>
        <tissue evidence="1">Leaf</tissue>
    </source>
</reference>
<protein>
    <submittedName>
        <fullName evidence="1">Uncharacterized protein</fullName>
    </submittedName>
</protein>
<dbReference type="Pfam" id="PF05056">
    <property type="entry name" value="DUF674"/>
    <property type="match status" value="1"/>
</dbReference>